<evidence type="ECO:0000313" key="6">
    <source>
        <dbReference type="Proteomes" id="UP000646776"/>
    </source>
</evidence>
<feature type="domain" description="BON" evidence="3">
    <location>
        <begin position="167"/>
        <end position="237"/>
    </location>
</feature>
<dbReference type="SMART" id="SM00749">
    <property type="entry name" value="BON"/>
    <property type="match status" value="1"/>
</dbReference>
<dbReference type="InterPro" id="IPR051257">
    <property type="entry name" value="Diverse_CBS-Domain"/>
</dbReference>
<feature type="domain" description="CBS" evidence="4">
    <location>
        <begin position="114"/>
        <end position="171"/>
    </location>
</feature>
<proteinExistence type="predicted"/>
<keyword evidence="6" id="KW-1185">Reference proteome</keyword>
<dbReference type="Pfam" id="PF00571">
    <property type="entry name" value="CBS"/>
    <property type="match status" value="2"/>
</dbReference>
<dbReference type="InterPro" id="IPR000644">
    <property type="entry name" value="CBS_dom"/>
</dbReference>
<evidence type="ECO:0000313" key="5">
    <source>
        <dbReference type="EMBL" id="GGT45196.1"/>
    </source>
</evidence>
<accession>A0A918LS22</accession>
<dbReference type="Proteomes" id="UP000646776">
    <property type="component" value="Unassembled WGS sequence"/>
</dbReference>
<evidence type="ECO:0000256" key="2">
    <source>
        <dbReference type="PROSITE-ProRule" id="PRU00703"/>
    </source>
</evidence>
<dbReference type="AlphaFoldDB" id="A0A918LS22"/>
<evidence type="ECO:0000259" key="4">
    <source>
        <dbReference type="PROSITE" id="PS51371"/>
    </source>
</evidence>
<name>A0A918LS22_9ACTN</name>
<dbReference type="InterPro" id="IPR017080">
    <property type="entry name" value="UCP036990_CBS_BON"/>
</dbReference>
<evidence type="ECO:0000256" key="1">
    <source>
        <dbReference type="ARBA" id="ARBA00023122"/>
    </source>
</evidence>
<dbReference type="PANTHER" id="PTHR43080:SF29">
    <property type="entry name" value="OS02G0818000 PROTEIN"/>
    <property type="match status" value="1"/>
</dbReference>
<protein>
    <recommendedName>
        <fullName evidence="7">Transport protein</fullName>
    </recommendedName>
</protein>
<dbReference type="PANTHER" id="PTHR43080">
    <property type="entry name" value="CBS DOMAIN-CONTAINING PROTEIN CBSX3, MITOCHONDRIAL"/>
    <property type="match status" value="1"/>
</dbReference>
<dbReference type="PIRSF" id="PIRSF036990">
    <property type="entry name" value="UCP036990_CBS_BON"/>
    <property type="match status" value="1"/>
</dbReference>
<feature type="domain" description="CBS" evidence="4">
    <location>
        <begin position="35"/>
        <end position="93"/>
    </location>
</feature>
<keyword evidence="1 2" id="KW-0129">CBS domain</keyword>
<sequence>MSQVGITGAPPDVSFYDGGLREEAPMNHLQVRDLMSDVVVQVQGGTPFKEIAHLLQEYDITAVPVVDDDDRPVGVVSEADLLHKMWGRSEHDTAEDGVAPRPAKAWATDAAGLMTSPAVCARADWSVVDAARVMARQGIKRLLVVDDEQRLVGVVSRGDLLRVFLRKDQAIRTEIVEEVLVKTLGEAPSAVQVDVAHGHVVLSGLLSSRVAVPVLEELCRNVDGVVAVEFRPVREAETETDTAEPARATP</sequence>
<dbReference type="CDD" id="cd04586">
    <property type="entry name" value="CBS_pair_BON_assoc"/>
    <property type="match status" value="1"/>
</dbReference>
<dbReference type="Pfam" id="PF04972">
    <property type="entry name" value="BON"/>
    <property type="match status" value="1"/>
</dbReference>
<dbReference type="PROSITE" id="PS50914">
    <property type="entry name" value="BON"/>
    <property type="match status" value="1"/>
</dbReference>
<dbReference type="InterPro" id="IPR046342">
    <property type="entry name" value="CBS_dom_sf"/>
</dbReference>
<gene>
    <name evidence="5" type="ORF">GCM10010226_22400</name>
</gene>
<dbReference type="Gene3D" id="3.10.580.10">
    <property type="entry name" value="CBS-domain"/>
    <property type="match status" value="1"/>
</dbReference>
<evidence type="ECO:0000259" key="3">
    <source>
        <dbReference type="PROSITE" id="PS50914"/>
    </source>
</evidence>
<dbReference type="InterPro" id="IPR014004">
    <property type="entry name" value="Transpt-assoc_nodulatn_dom_bac"/>
</dbReference>
<comment type="caution">
    <text evidence="5">The sequence shown here is derived from an EMBL/GenBank/DDBJ whole genome shotgun (WGS) entry which is preliminary data.</text>
</comment>
<organism evidence="5 6">
    <name type="scientific">Streptomyces phaeofaciens</name>
    <dbReference type="NCBI Taxonomy" id="68254"/>
    <lineage>
        <taxon>Bacteria</taxon>
        <taxon>Bacillati</taxon>
        <taxon>Actinomycetota</taxon>
        <taxon>Actinomycetes</taxon>
        <taxon>Kitasatosporales</taxon>
        <taxon>Streptomycetaceae</taxon>
        <taxon>Streptomyces</taxon>
    </lineage>
</organism>
<dbReference type="InterPro" id="IPR007055">
    <property type="entry name" value="BON_dom"/>
</dbReference>
<reference evidence="5" key="1">
    <citation type="journal article" date="2014" name="Int. J. Syst. Evol. Microbiol.">
        <title>Complete genome sequence of Corynebacterium casei LMG S-19264T (=DSM 44701T), isolated from a smear-ripened cheese.</title>
        <authorList>
            <consortium name="US DOE Joint Genome Institute (JGI-PGF)"/>
            <person name="Walter F."/>
            <person name="Albersmeier A."/>
            <person name="Kalinowski J."/>
            <person name="Ruckert C."/>
        </authorList>
    </citation>
    <scope>NUCLEOTIDE SEQUENCE</scope>
    <source>
        <strain evidence="5">JCM 4125</strain>
    </source>
</reference>
<dbReference type="SMART" id="SM00116">
    <property type="entry name" value="CBS"/>
    <property type="match status" value="2"/>
</dbReference>
<reference evidence="5" key="2">
    <citation type="submission" date="2020-09" db="EMBL/GenBank/DDBJ databases">
        <authorList>
            <person name="Sun Q."/>
            <person name="Ohkuma M."/>
        </authorList>
    </citation>
    <scope>NUCLEOTIDE SEQUENCE</scope>
    <source>
        <strain evidence="5">JCM 4125</strain>
    </source>
</reference>
<evidence type="ECO:0008006" key="7">
    <source>
        <dbReference type="Google" id="ProtNLM"/>
    </source>
</evidence>
<dbReference type="PROSITE" id="PS51371">
    <property type="entry name" value="CBS"/>
    <property type="match status" value="2"/>
</dbReference>
<dbReference type="SUPFAM" id="SSF54631">
    <property type="entry name" value="CBS-domain pair"/>
    <property type="match status" value="1"/>
</dbReference>
<dbReference type="EMBL" id="BMSA01000004">
    <property type="protein sequence ID" value="GGT45196.1"/>
    <property type="molecule type" value="Genomic_DNA"/>
</dbReference>